<accession>A0A1N7EFU3</accession>
<gene>
    <name evidence="1" type="ORF">SAMN05421858_4207</name>
</gene>
<protein>
    <submittedName>
        <fullName evidence="1">Uncharacterized protein</fullName>
    </submittedName>
</protein>
<sequence>MSSFLSCGAQQHCLTRLALYTMDFYKVLSLN</sequence>
<evidence type="ECO:0000313" key="1">
    <source>
        <dbReference type="EMBL" id="SIR87033.1"/>
    </source>
</evidence>
<name>A0A1N7EFU3_9EURY</name>
<proteinExistence type="predicted"/>
<dbReference type="EMBL" id="FTNO01000006">
    <property type="protein sequence ID" value="SIR87033.1"/>
    <property type="molecule type" value="Genomic_DNA"/>
</dbReference>
<organism evidence="1 2">
    <name type="scientific">Haladaptatus litoreus</name>
    <dbReference type="NCBI Taxonomy" id="553468"/>
    <lineage>
        <taxon>Archaea</taxon>
        <taxon>Methanobacteriati</taxon>
        <taxon>Methanobacteriota</taxon>
        <taxon>Stenosarchaea group</taxon>
        <taxon>Halobacteria</taxon>
        <taxon>Halobacteriales</taxon>
        <taxon>Haladaptataceae</taxon>
        <taxon>Haladaptatus</taxon>
    </lineage>
</organism>
<evidence type="ECO:0000313" key="2">
    <source>
        <dbReference type="Proteomes" id="UP000186914"/>
    </source>
</evidence>
<dbReference type="AlphaFoldDB" id="A0A1N7EFU3"/>
<dbReference type="Proteomes" id="UP000186914">
    <property type="component" value="Unassembled WGS sequence"/>
</dbReference>
<reference evidence="2" key="1">
    <citation type="submission" date="2017-01" db="EMBL/GenBank/DDBJ databases">
        <authorList>
            <person name="Varghese N."/>
            <person name="Submissions S."/>
        </authorList>
    </citation>
    <scope>NUCLEOTIDE SEQUENCE [LARGE SCALE GENOMIC DNA]</scope>
    <source>
        <strain evidence="2">CGMCC 1.7737</strain>
    </source>
</reference>
<keyword evidence="2" id="KW-1185">Reference proteome</keyword>